<keyword evidence="2" id="KW-0040">ANK repeat</keyword>
<dbReference type="SUPFAM" id="SSF48403">
    <property type="entry name" value="Ankyrin repeat"/>
    <property type="match status" value="1"/>
</dbReference>
<dbReference type="HOGENOM" id="CLU_743537_0_0_5"/>
<dbReference type="Proteomes" id="UP000015351">
    <property type="component" value="Unassembled WGS sequence"/>
</dbReference>
<dbReference type="Pfam" id="PF12796">
    <property type="entry name" value="Ank_2"/>
    <property type="match status" value="1"/>
</dbReference>
<dbReference type="STRING" id="1123360.thalar_01176"/>
<keyword evidence="4" id="KW-1185">Reference proteome</keyword>
<dbReference type="PANTHER" id="PTHR24189">
    <property type="entry name" value="MYOTROPHIN"/>
    <property type="match status" value="1"/>
</dbReference>
<dbReference type="InterPro" id="IPR050745">
    <property type="entry name" value="Multifunctional_regulatory"/>
</dbReference>
<dbReference type="PATRIC" id="fig|1123360.3.peg.1165"/>
<dbReference type="SMART" id="SM00248">
    <property type="entry name" value="ANK"/>
    <property type="match status" value="3"/>
</dbReference>
<dbReference type="EMBL" id="AONI01000009">
    <property type="protein sequence ID" value="EPX79840.1"/>
    <property type="molecule type" value="Genomic_DNA"/>
</dbReference>
<sequence length="372" mass="39636">MSGKSKPEMNPEEGQKAIFDLIKGVMGATEKQDLAGLEAIIGKLGDIVDATDIDIPGFAAQQAALQEGTRNARHHTENTQAALWVGDLERADALLLEGPEMDMNVMGITVAENDEYDEDMSEDELQAFLAEAGLEAIDLEDPFIEGPDLYEQIALGTQGAIDEFLRSGADPNLPSGPPQHTALLAALDAPGRKVENIAPLIAAGADAGILHPDGDNALSWAMGYHHLETVTQDSEAALMALLANHGADVNHCPAGHWSVLHRAIIQGGAAQVAALLPLGADITKCLPEGFEPRKLAHATPLMLAASKPEVLRLLLDADADPRIPDAIGRLPVDFIQHQASAARARATDDWTNAHAAALEESLQLVRDHLRQR</sequence>
<evidence type="ECO:0000313" key="3">
    <source>
        <dbReference type="EMBL" id="EPX79840.1"/>
    </source>
</evidence>
<dbReference type="InterPro" id="IPR036770">
    <property type="entry name" value="Ankyrin_rpt-contain_sf"/>
</dbReference>
<dbReference type="RefSeq" id="WP_021099746.1">
    <property type="nucleotide sequence ID" value="NZ_KE557306.1"/>
</dbReference>
<dbReference type="AlphaFoldDB" id="S9RP22"/>
<evidence type="ECO:0000256" key="2">
    <source>
        <dbReference type="ARBA" id="ARBA00023043"/>
    </source>
</evidence>
<reference evidence="4" key="1">
    <citation type="journal article" date="2013" name="Stand. Genomic Sci.">
        <title>Genome sequence of the Litoreibacter arenae type strain (DSM 19593(T)), a member of the Roseobacter clade isolated from sea sand.</title>
        <authorList>
            <person name="Riedel T."/>
            <person name="Fiebig A."/>
            <person name="Petersen J."/>
            <person name="Gronow S."/>
            <person name="Kyrpides N.C."/>
            <person name="Goker M."/>
            <person name="Klenk H.P."/>
        </authorList>
    </citation>
    <scope>NUCLEOTIDE SEQUENCE [LARGE SCALE GENOMIC DNA]</scope>
    <source>
        <strain evidence="4">DSM 19593</strain>
    </source>
</reference>
<dbReference type="PANTHER" id="PTHR24189:SF50">
    <property type="entry name" value="ANKYRIN REPEAT AND SOCS BOX PROTEIN 2"/>
    <property type="match status" value="1"/>
</dbReference>
<name>S9RP22_9RHOB</name>
<evidence type="ECO:0000256" key="1">
    <source>
        <dbReference type="ARBA" id="ARBA00022737"/>
    </source>
</evidence>
<proteinExistence type="predicted"/>
<keyword evidence="1" id="KW-0677">Repeat</keyword>
<dbReference type="OrthoDB" id="198309at2"/>
<dbReference type="InterPro" id="IPR002110">
    <property type="entry name" value="Ankyrin_rpt"/>
</dbReference>
<accession>S9RP22</accession>
<evidence type="ECO:0000313" key="4">
    <source>
        <dbReference type="Proteomes" id="UP000015351"/>
    </source>
</evidence>
<organism evidence="3 4">
    <name type="scientific">Litoreibacter arenae DSM 19593</name>
    <dbReference type="NCBI Taxonomy" id="1123360"/>
    <lineage>
        <taxon>Bacteria</taxon>
        <taxon>Pseudomonadati</taxon>
        <taxon>Pseudomonadota</taxon>
        <taxon>Alphaproteobacteria</taxon>
        <taxon>Rhodobacterales</taxon>
        <taxon>Roseobacteraceae</taxon>
        <taxon>Litoreibacter</taxon>
    </lineage>
</organism>
<gene>
    <name evidence="3" type="ORF">thalar_01176</name>
</gene>
<dbReference type="Pfam" id="PF00023">
    <property type="entry name" value="Ank"/>
    <property type="match status" value="1"/>
</dbReference>
<comment type="caution">
    <text evidence="3">The sequence shown here is derived from an EMBL/GenBank/DDBJ whole genome shotgun (WGS) entry which is preliminary data.</text>
</comment>
<dbReference type="Gene3D" id="1.25.40.20">
    <property type="entry name" value="Ankyrin repeat-containing domain"/>
    <property type="match status" value="2"/>
</dbReference>
<protein>
    <submittedName>
        <fullName evidence="3">Uncharacterized protein</fullName>
    </submittedName>
</protein>